<evidence type="ECO:0000313" key="6">
    <source>
        <dbReference type="Proteomes" id="UP000177785"/>
    </source>
</evidence>
<dbReference type="Pfam" id="PF13385">
    <property type="entry name" value="Laminin_G_3"/>
    <property type="match status" value="2"/>
</dbReference>
<dbReference type="Proteomes" id="UP000177785">
    <property type="component" value="Unassembled WGS sequence"/>
</dbReference>
<dbReference type="PANTHER" id="PTHR42535:SF2">
    <property type="entry name" value="CHROMOSOME UNDETERMINED SCAFFOLD_146, WHOLE GENOME SHOTGUN SEQUENCE"/>
    <property type="match status" value="1"/>
</dbReference>
<evidence type="ECO:0000259" key="4">
    <source>
        <dbReference type="SMART" id="SM00560"/>
    </source>
</evidence>
<evidence type="ECO:0000256" key="2">
    <source>
        <dbReference type="ARBA" id="ARBA00023157"/>
    </source>
</evidence>
<organism evidence="5 6">
    <name type="scientific">Candidatus Ryanbacteria bacterium RIFCSPHIGHO2_01_FULL_48_27</name>
    <dbReference type="NCBI Taxonomy" id="1802115"/>
    <lineage>
        <taxon>Bacteria</taxon>
        <taxon>Candidatus Ryaniibacteriota</taxon>
    </lineage>
</organism>
<dbReference type="STRING" id="1802115.A2756_04075"/>
<feature type="domain" description="LamG-like jellyroll fold" evidence="4">
    <location>
        <begin position="106"/>
        <end position="236"/>
    </location>
</feature>
<keyword evidence="1 3" id="KW-0732">Signal</keyword>
<sequence length="464" mass="49764">MIQRNYKNLTLYVLFVAVVFSLSHSVHAGTIVRPSQSFGTLRSGLVGYWSFDAGDVAKNTAYDRSGQGNNGTLTNGPTPAAGKLGQALSFDGSNDYVGAGALDVVGNITISAWVYPRSYGGASKGRIVDNSLNVAGYKFVINNVDTTNGYVFAANGVDSLAPNSATFNVWQHVVAVCDTVSVRIYVNGILKSTSAPNCPATSNTSLHIGDSLNLAPRQFDGLIDDVRIYNRALSSDEIKRLYSMGGSKLQTSRKGGSSLDQGLVGYWSFDAGDMAKNTAYDRSGQNNTGTLTNGPKRVVGKLGQALNFDGVNDALNTDSTITFTSSDFSVSMWIYPRNLAGGDEMVGMSTGISGKDWIAPDLTKVRSKFFGHLNANVTTNPSFVNNEWQHFVLTRTTANTTITVYRNGINVGSASEGGVNAFHINSIGGASIDSDYWQGQIDDVRIYNRALSPDEIKRLYSMGR</sequence>
<evidence type="ECO:0000313" key="5">
    <source>
        <dbReference type="EMBL" id="OGZ43466.1"/>
    </source>
</evidence>
<protein>
    <recommendedName>
        <fullName evidence="4">LamG-like jellyroll fold domain-containing protein</fullName>
    </recommendedName>
</protein>
<dbReference type="Gene3D" id="2.60.120.200">
    <property type="match status" value="2"/>
</dbReference>
<name>A0A1G2FZJ3_9BACT</name>
<dbReference type="PANTHER" id="PTHR42535">
    <property type="entry name" value="OOKINETE PROTEIN, PUTATIVE-RELATED"/>
    <property type="match status" value="1"/>
</dbReference>
<feature type="signal peptide" evidence="3">
    <location>
        <begin position="1"/>
        <end position="28"/>
    </location>
</feature>
<comment type="caution">
    <text evidence="5">The sequence shown here is derived from an EMBL/GenBank/DDBJ whole genome shotgun (WGS) entry which is preliminary data.</text>
</comment>
<evidence type="ECO:0000256" key="1">
    <source>
        <dbReference type="ARBA" id="ARBA00022729"/>
    </source>
</evidence>
<accession>A0A1G2FZJ3</accession>
<dbReference type="SMART" id="SM00560">
    <property type="entry name" value="LamGL"/>
    <property type="match status" value="2"/>
</dbReference>
<dbReference type="EMBL" id="MHNL01000034">
    <property type="protein sequence ID" value="OGZ43466.1"/>
    <property type="molecule type" value="Genomic_DNA"/>
</dbReference>
<feature type="chain" id="PRO_5009582908" description="LamG-like jellyroll fold domain-containing protein" evidence="3">
    <location>
        <begin position="29"/>
        <end position="464"/>
    </location>
</feature>
<dbReference type="AlphaFoldDB" id="A0A1G2FZJ3"/>
<dbReference type="InterPro" id="IPR013320">
    <property type="entry name" value="ConA-like_dom_sf"/>
</dbReference>
<evidence type="ECO:0000256" key="3">
    <source>
        <dbReference type="SAM" id="SignalP"/>
    </source>
</evidence>
<dbReference type="InterPro" id="IPR006558">
    <property type="entry name" value="LamG-like"/>
</dbReference>
<gene>
    <name evidence="5" type="ORF">A2756_04075</name>
</gene>
<proteinExistence type="predicted"/>
<feature type="domain" description="LamG-like jellyroll fold" evidence="4">
    <location>
        <begin position="326"/>
        <end position="454"/>
    </location>
</feature>
<reference evidence="5 6" key="1">
    <citation type="journal article" date="2016" name="Nat. Commun.">
        <title>Thousands of microbial genomes shed light on interconnected biogeochemical processes in an aquifer system.</title>
        <authorList>
            <person name="Anantharaman K."/>
            <person name="Brown C.T."/>
            <person name="Hug L.A."/>
            <person name="Sharon I."/>
            <person name="Castelle C.J."/>
            <person name="Probst A.J."/>
            <person name="Thomas B.C."/>
            <person name="Singh A."/>
            <person name="Wilkins M.J."/>
            <person name="Karaoz U."/>
            <person name="Brodie E.L."/>
            <person name="Williams K.H."/>
            <person name="Hubbard S.S."/>
            <person name="Banfield J.F."/>
        </authorList>
    </citation>
    <scope>NUCLEOTIDE SEQUENCE [LARGE SCALE GENOMIC DNA]</scope>
</reference>
<keyword evidence="2" id="KW-1015">Disulfide bond</keyword>
<dbReference type="SUPFAM" id="SSF49899">
    <property type="entry name" value="Concanavalin A-like lectins/glucanases"/>
    <property type="match status" value="2"/>
</dbReference>